<keyword evidence="7 19" id="KW-0349">Heme</keyword>
<dbReference type="Pfam" id="PF13442">
    <property type="entry name" value="Cytochrome_CBB3"/>
    <property type="match status" value="2"/>
</dbReference>
<dbReference type="PANTHER" id="PTHR33751:SF1">
    <property type="entry name" value="CBB3-TYPE CYTOCHROME C OXIDASE SUBUNIT FIXP"/>
    <property type="match status" value="1"/>
</dbReference>
<evidence type="ECO:0000256" key="5">
    <source>
        <dbReference type="ARBA" id="ARBA00022475"/>
    </source>
</evidence>
<comment type="similarity">
    <text evidence="3 19">Belongs to the CcoP / FixP family.</text>
</comment>
<feature type="binding site" description="covalent" evidence="21">
    <location>
        <position position="141"/>
    </location>
    <ligand>
        <name>heme c</name>
        <dbReference type="ChEBI" id="CHEBI:61717"/>
        <label>1</label>
    </ligand>
</feature>
<dbReference type="OrthoDB" id="5296980at2"/>
<dbReference type="AlphaFoldDB" id="A0A2Z6DX35"/>
<comment type="subunit">
    <text evidence="19">Component of the cbb3-type cytochrome c oxidase.</text>
</comment>
<dbReference type="PIRSF" id="PIRSF000006">
    <property type="entry name" value="Cbb3-Cox_fixP"/>
    <property type="match status" value="1"/>
</dbReference>
<name>A0A2Z6DX35_HYDTE</name>
<evidence type="ECO:0000256" key="13">
    <source>
        <dbReference type="ARBA" id="ARBA00022982"/>
    </source>
</evidence>
<sequence length="297" mass="33025">MADFISPFWDMYVKVLVALSLLFCVFVIATNMRATGKVGELQPHSWDENLQEWNNPLPRWWMYLFWLTVIFAIVYLVIYPGFGSFKGIAGWSSVGQWEKEMKAAEEKYGPLYAKYRNMDVKAIAADPEAMGMGKRLFQTYCMQCHGADARGAKGFPNLTDNDWLGGDGSPDYIKATITNGRMGVMPPFPQLGEEGAKNVAHYVRSLSGLAHDATRAQLGSKIFAENCAACHGPDGKGNPVIGAPNLTDNIWLYSSSETQIMSNVMNGLNNRMPAFGEFLGQDKVHLLTAYVWSLSHK</sequence>
<evidence type="ECO:0000313" key="25">
    <source>
        <dbReference type="Proteomes" id="UP000262004"/>
    </source>
</evidence>
<comment type="function">
    <text evidence="19">C-type cytochrome. Part of the cbb3-type cytochrome c oxidase complex.</text>
</comment>
<feature type="binding site" description="axial binding residue" evidence="20">
    <location>
        <position position="231"/>
    </location>
    <ligand>
        <name>heme c</name>
        <dbReference type="ChEBI" id="CHEBI:61717"/>
        <label>2</label>
    </ligand>
    <ligandPart>
        <name>Fe</name>
        <dbReference type="ChEBI" id="CHEBI:18248"/>
    </ligandPart>
</feature>
<evidence type="ECO:0000256" key="18">
    <source>
        <dbReference type="ARBA" id="ARBA00023136"/>
    </source>
</evidence>
<evidence type="ECO:0000256" key="10">
    <source>
        <dbReference type="ARBA" id="ARBA00022723"/>
    </source>
</evidence>
<keyword evidence="15 19" id="KW-0560">Oxidoreductase</keyword>
<dbReference type="InterPro" id="IPR050597">
    <property type="entry name" value="Cytochrome_c_Oxidase_Subunit"/>
</dbReference>
<dbReference type="InterPro" id="IPR036909">
    <property type="entry name" value="Cyt_c-like_dom_sf"/>
</dbReference>
<keyword evidence="8 19" id="KW-0679">Respiratory chain</keyword>
<keyword evidence="10 19" id="KW-0479">Metal-binding</keyword>
<evidence type="ECO:0000256" key="20">
    <source>
        <dbReference type="PIRSR" id="PIRSR000006-1"/>
    </source>
</evidence>
<evidence type="ECO:0000256" key="8">
    <source>
        <dbReference type="ARBA" id="ARBA00022660"/>
    </source>
</evidence>
<keyword evidence="13 19" id="KW-0249">Electron transport</keyword>
<evidence type="ECO:0000256" key="1">
    <source>
        <dbReference type="ARBA" id="ARBA00004533"/>
    </source>
</evidence>
<evidence type="ECO:0000256" key="3">
    <source>
        <dbReference type="ARBA" id="ARBA00006113"/>
    </source>
</evidence>
<dbReference type="Gene3D" id="1.10.760.10">
    <property type="entry name" value="Cytochrome c-like domain"/>
    <property type="match status" value="2"/>
</dbReference>
<evidence type="ECO:0000256" key="6">
    <source>
        <dbReference type="ARBA" id="ARBA00022519"/>
    </source>
</evidence>
<dbReference type="Pfam" id="PF14715">
    <property type="entry name" value="FixP_N"/>
    <property type="match status" value="1"/>
</dbReference>
<keyword evidence="6 19" id="KW-0997">Cell inner membrane</keyword>
<evidence type="ECO:0000256" key="7">
    <source>
        <dbReference type="ARBA" id="ARBA00022617"/>
    </source>
</evidence>
<dbReference type="UniPathway" id="UPA00705"/>
<feature type="binding site" description="axial binding residue" evidence="20">
    <location>
        <position position="145"/>
    </location>
    <ligand>
        <name>heme c</name>
        <dbReference type="ChEBI" id="CHEBI:61717"/>
        <label>1</label>
    </ligand>
    <ligandPart>
        <name>Fe</name>
        <dbReference type="ChEBI" id="CHEBI:18248"/>
    </ligandPart>
</feature>
<dbReference type="GO" id="GO:0006119">
    <property type="term" value="P:oxidative phosphorylation"/>
    <property type="evidence" value="ECO:0007669"/>
    <property type="project" value="UniProtKB-UniPathway"/>
</dbReference>
<dbReference type="PROSITE" id="PS51007">
    <property type="entry name" value="CYTC"/>
    <property type="match status" value="2"/>
</dbReference>
<gene>
    <name evidence="24" type="primary">ccoP</name>
    <name evidence="24" type="ORF">HPTL_0630</name>
</gene>
<keyword evidence="9 22" id="KW-0812">Transmembrane</keyword>
<feature type="transmembrane region" description="Helical" evidence="22">
    <location>
        <begin position="60"/>
        <end position="78"/>
    </location>
</feature>
<keyword evidence="11" id="KW-0677">Repeat</keyword>
<dbReference type="KEGG" id="htl:HPTL_0630"/>
<keyword evidence="25" id="KW-1185">Reference proteome</keyword>
<feature type="domain" description="Cytochrome c" evidence="23">
    <location>
        <begin position="128"/>
        <end position="207"/>
    </location>
</feature>
<dbReference type="InterPro" id="IPR032858">
    <property type="entry name" value="CcoP_N"/>
</dbReference>
<feature type="binding site" description="covalent" evidence="21">
    <location>
        <position position="230"/>
    </location>
    <ligand>
        <name>heme c</name>
        <dbReference type="ChEBI" id="CHEBI:61717"/>
        <label>2</label>
    </ligand>
</feature>
<dbReference type="RefSeq" id="WP_119334699.1">
    <property type="nucleotide sequence ID" value="NZ_AP018558.1"/>
</dbReference>
<feature type="binding site" description="axial binding residue" evidence="20">
    <location>
        <position position="185"/>
    </location>
    <ligand>
        <name>heme c</name>
        <dbReference type="ChEBI" id="CHEBI:61717"/>
        <label>2</label>
    </ligand>
    <ligandPart>
        <name>Fe</name>
        <dbReference type="ChEBI" id="CHEBI:18248"/>
    </ligandPart>
</feature>
<reference evidence="24 25" key="1">
    <citation type="submission" date="2018-04" db="EMBL/GenBank/DDBJ databases">
        <title>Complete genome sequence of Hydrogenophilus thermoluteolus TH-1.</title>
        <authorList>
            <person name="Arai H."/>
        </authorList>
    </citation>
    <scope>NUCLEOTIDE SEQUENCE [LARGE SCALE GENOMIC DNA]</scope>
    <source>
        <strain evidence="24 25">TH-1</strain>
    </source>
</reference>
<keyword evidence="17 19" id="KW-0406">Ion transport</keyword>
<evidence type="ECO:0000256" key="16">
    <source>
        <dbReference type="ARBA" id="ARBA00023004"/>
    </source>
</evidence>
<dbReference type="SUPFAM" id="SSF46626">
    <property type="entry name" value="Cytochrome c"/>
    <property type="match status" value="2"/>
</dbReference>
<keyword evidence="4 19" id="KW-0813">Transport</keyword>
<evidence type="ECO:0000256" key="15">
    <source>
        <dbReference type="ARBA" id="ARBA00023002"/>
    </source>
</evidence>
<dbReference type="InterPro" id="IPR038414">
    <property type="entry name" value="CcoP_N_sf"/>
</dbReference>
<keyword evidence="18 19" id="KW-0472">Membrane</keyword>
<dbReference type="GO" id="GO:0016491">
    <property type="term" value="F:oxidoreductase activity"/>
    <property type="evidence" value="ECO:0007669"/>
    <property type="project" value="UniProtKB-KW"/>
</dbReference>
<comment type="cofactor">
    <cofactor evidence="19 21">
        <name>heme c</name>
        <dbReference type="ChEBI" id="CHEBI:61717"/>
    </cofactor>
    <text evidence="19 21">Binds 2 heme C groups per subunit.</text>
</comment>
<keyword evidence="5 19" id="KW-1003">Cell membrane</keyword>
<evidence type="ECO:0000256" key="4">
    <source>
        <dbReference type="ARBA" id="ARBA00022448"/>
    </source>
</evidence>
<evidence type="ECO:0000256" key="12">
    <source>
        <dbReference type="ARBA" id="ARBA00022781"/>
    </source>
</evidence>
<dbReference type="GO" id="GO:0020037">
    <property type="term" value="F:heme binding"/>
    <property type="evidence" value="ECO:0007669"/>
    <property type="project" value="InterPro"/>
</dbReference>
<dbReference type="GO" id="GO:0009055">
    <property type="term" value="F:electron transfer activity"/>
    <property type="evidence" value="ECO:0007669"/>
    <property type="project" value="InterPro"/>
</dbReference>
<evidence type="ECO:0000256" key="11">
    <source>
        <dbReference type="ARBA" id="ARBA00022737"/>
    </source>
</evidence>
<evidence type="ECO:0000256" key="21">
    <source>
        <dbReference type="PIRSR" id="PIRSR000006-2"/>
    </source>
</evidence>
<feature type="domain" description="Cytochrome c" evidence="23">
    <location>
        <begin position="214"/>
        <end position="295"/>
    </location>
</feature>
<evidence type="ECO:0000256" key="22">
    <source>
        <dbReference type="SAM" id="Phobius"/>
    </source>
</evidence>
<keyword evidence="12 19" id="KW-0375">Hydrogen ion transport</keyword>
<evidence type="ECO:0000313" key="24">
    <source>
        <dbReference type="EMBL" id="BBD76898.1"/>
    </source>
</evidence>
<feature type="binding site" description="axial binding residue" evidence="20">
    <location>
        <position position="272"/>
    </location>
    <ligand>
        <name>heme c</name>
        <dbReference type="ChEBI" id="CHEBI:61717"/>
        <label>1</label>
    </ligand>
    <ligandPart>
        <name>Fe</name>
        <dbReference type="ChEBI" id="CHEBI:18248"/>
    </ligandPart>
</feature>
<feature type="binding site" description="covalent" evidence="21">
    <location>
        <position position="227"/>
    </location>
    <ligand>
        <name>heme c</name>
        <dbReference type="ChEBI" id="CHEBI:61717"/>
        <label>2</label>
    </ligand>
</feature>
<dbReference type="PANTHER" id="PTHR33751">
    <property type="entry name" value="CBB3-TYPE CYTOCHROME C OXIDASE SUBUNIT FIXP"/>
    <property type="match status" value="1"/>
</dbReference>
<feature type="binding site" description="covalent" evidence="21">
    <location>
        <position position="144"/>
    </location>
    <ligand>
        <name>heme c</name>
        <dbReference type="ChEBI" id="CHEBI:61717"/>
        <label>1</label>
    </ligand>
</feature>
<dbReference type="NCBIfam" id="TIGR00782">
    <property type="entry name" value="ccoP"/>
    <property type="match status" value="1"/>
</dbReference>
<comment type="pathway">
    <text evidence="2 19">Energy metabolism; oxidative phosphorylation.</text>
</comment>
<evidence type="ECO:0000256" key="2">
    <source>
        <dbReference type="ARBA" id="ARBA00004673"/>
    </source>
</evidence>
<dbReference type="GO" id="GO:0046872">
    <property type="term" value="F:metal ion binding"/>
    <property type="evidence" value="ECO:0007669"/>
    <property type="project" value="UniProtKB-KW"/>
</dbReference>
<accession>A0A2Z6DX35</accession>
<dbReference type="Proteomes" id="UP000262004">
    <property type="component" value="Chromosome"/>
</dbReference>
<dbReference type="InterPro" id="IPR009056">
    <property type="entry name" value="Cyt_c-like_dom"/>
</dbReference>
<keyword evidence="14 22" id="KW-1133">Transmembrane helix</keyword>
<dbReference type="GO" id="GO:1902600">
    <property type="term" value="P:proton transmembrane transport"/>
    <property type="evidence" value="ECO:0007669"/>
    <property type="project" value="UniProtKB-KW"/>
</dbReference>
<organism evidence="24 25">
    <name type="scientific">Hydrogenophilus thermoluteolus</name>
    <name type="common">Pseudomonas hydrogenothermophila</name>
    <dbReference type="NCBI Taxonomy" id="297"/>
    <lineage>
        <taxon>Bacteria</taxon>
        <taxon>Pseudomonadati</taxon>
        <taxon>Pseudomonadota</taxon>
        <taxon>Hydrogenophilia</taxon>
        <taxon>Hydrogenophilales</taxon>
        <taxon>Hydrogenophilaceae</taxon>
        <taxon>Hydrogenophilus</taxon>
    </lineage>
</organism>
<dbReference type="Gene3D" id="6.10.280.130">
    <property type="match status" value="1"/>
</dbReference>
<evidence type="ECO:0000256" key="17">
    <source>
        <dbReference type="ARBA" id="ARBA00023065"/>
    </source>
</evidence>
<proteinExistence type="inferred from homology"/>
<evidence type="ECO:0000256" key="19">
    <source>
        <dbReference type="PIRNR" id="PIRNR000006"/>
    </source>
</evidence>
<evidence type="ECO:0000256" key="14">
    <source>
        <dbReference type="ARBA" id="ARBA00022989"/>
    </source>
</evidence>
<evidence type="ECO:0000259" key="23">
    <source>
        <dbReference type="PROSITE" id="PS51007"/>
    </source>
</evidence>
<dbReference type="GO" id="GO:0005886">
    <property type="term" value="C:plasma membrane"/>
    <property type="evidence" value="ECO:0007669"/>
    <property type="project" value="UniProtKB-SubCell"/>
</dbReference>
<dbReference type="EMBL" id="AP018558">
    <property type="protein sequence ID" value="BBD76898.1"/>
    <property type="molecule type" value="Genomic_DNA"/>
</dbReference>
<dbReference type="InterPro" id="IPR004678">
    <property type="entry name" value="Cyt_c_oxidase_cbb3_su3"/>
</dbReference>
<comment type="subcellular location">
    <subcellularLocation>
        <location evidence="1 19">Cell inner membrane</location>
    </subcellularLocation>
</comment>
<protein>
    <recommendedName>
        <fullName evidence="19">Cbb3-type cytochrome c oxidase subunit</fullName>
    </recommendedName>
</protein>
<keyword evidence="16 19" id="KW-0408">Iron</keyword>
<evidence type="ECO:0000256" key="9">
    <source>
        <dbReference type="ARBA" id="ARBA00022692"/>
    </source>
</evidence>